<feature type="domain" description="Disease resistance protein winged helix" evidence="6">
    <location>
        <begin position="398"/>
        <end position="469"/>
    </location>
</feature>
<feature type="domain" description="NB-ARC" evidence="4">
    <location>
        <begin position="182"/>
        <end position="284"/>
    </location>
</feature>
<dbReference type="InterPro" id="IPR002182">
    <property type="entry name" value="NB-ARC"/>
</dbReference>
<dbReference type="InterPro" id="IPR055414">
    <property type="entry name" value="LRR_R13L4/SHOC2-like"/>
</dbReference>
<dbReference type="InterPro" id="IPR027417">
    <property type="entry name" value="P-loop_NTPase"/>
</dbReference>
<dbReference type="InterPro" id="IPR044974">
    <property type="entry name" value="Disease_R_plants"/>
</dbReference>
<evidence type="ECO:0000259" key="7">
    <source>
        <dbReference type="Pfam" id="PF23598"/>
    </source>
</evidence>
<dbReference type="SUPFAM" id="SSF52058">
    <property type="entry name" value="L domain-like"/>
    <property type="match status" value="1"/>
</dbReference>
<protein>
    <submittedName>
        <fullName evidence="8">Uncharacterized protein</fullName>
    </submittedName>
</protein>
<dbReference type="InterPro" id="IPR038005">
    <property type="entry name" value="RX-like_CC"/>
</dbReference>
<sequence>MAETAVSFVLQELGQFVIKETSQYTVEERNSVAGIERDFNDIKDELESIQAFLKDADTKAADDDDGSNGVKTWVKQVREASFRIEDVIDEYNMYEAQRVNHSRFRSVLQMIPGLINTMNPHHQIASEIQDIKLSLGRIKERSTRFEFLSENEAGRTKAPRIGDPRMAPYFIEETQVVGFESARDELVRCLVEENNELMLVAVVGMGGLGKTTLAKHVFDSQLVKKNFDCRSFITVSQSYTIRELLTEMIKKFCKDSNEPIPRGLQNMDDETLINQVRQYLESKRKSFPVHVHELQRLPPDKAWELFCNKTFGGHCPTELEEMSREIVQKCGGLPLAIVAIGGLLLTKAKTVFEWMKVSQNLRMELDRNVHLTSLVKILSLSYDDLPYHLKSCMLYFGIYPEDYTINRKRLTRQWMAEGFVRHEEGRTLEEAAEECLTELIQRSLVNVSRVGFDGKVKSCQVHDLLREVIIRKMKDLSFCHLCHKDNEQVTLGITRRFSIAAISNNNLTNTSSSGIRAIFVFDKGESPEQLMDGLSAKFKLLKVLDFENSLLNSIPDNLGNLFHLRYLNLSHTKVTVLPKSIGMLVNLETLDLRQTPVHELPKEINKLTKLRLLPAYYRKYEGHYTMLNFTIGVKMQKGIGSLKSLQKLYFLEADHGGNDLIQELKKLKQLRKLGIKHVRGEYGNALCEAIQKMEHLESLNIGAIAKDEILDLDLESPPTYLRVLNLKCKLTKLPEWIPNLKYLVKLRLGLSNFQDDPLDSLKNLPNLLRLNLWDDAFSGKRLHFRKGGFHKLKELDLTRLNTLSSVSIDEEALLCLEHFRFNNNPQLKVVPQDLQNLKNLQFLGFADMPVELVDSIDLEKDGPCHWIINHIPLVLIRQKVGEKFHDYKLRPIPTQRII</sequence>
<gene>
    <name evidence="8" type="ORF">VFH_II009600</name>
</gene>
<feature type="domain" description="Disease resistance N-terminal" evidence="5">
    <location>
        <begin position="5"/>
        <end position="102"/>
    </location>
</feature>
<dbReference type="GO" id="GO:0043531">
    <property type="term" value="F:ADP binding"/>
    <property type="evidence" value="ECO:0007669"/>
    <property type="project" value="InterPro"/>
</dbReference>
<dbReference type="PANTHER" id="PTHR23155">
    <property type="entry name" value="DISEASE RESISTANCE PROTEIN RP"/>
    <property type="match status" value="1"/>
</dbReference>
<name>A0AAV0ZGE6_VICFA</name>
<dbReference type="InterPro" id="IPR042197">
    <property type="entry name" value="Apaf_helical"/>
</dbReference>
<evidence type="ECO:0000313" key="8">
    <source>
        <dbReference type="EMBL" id="CAI8595944.1"/>
    </source>
</evidence>
<evidence type="ECO:0000256" key="2">
    <source>
        <dbReference type="ARBA" id="ARBA00022741"/>
    </source>
</evidence>
<dbReference type="InterPro" id="IPR036388">
    <property type="entry name" value="WH-like_DNA-bd_sf"/>
</dbReference>
<proteinExistence type="predicted"/>
<keyword evidence="2" id="KW-0547">Nucleotide-binding</keyword>
<dbReference type="AlphaFoldDB" id="A0AAV0ZGE6"/>
<dbReference type="Pfam" id="PF23598">
    <property type="entry name" value="LRR_14"/>
    <property type="match status" value="1"/>
</dbReference>
<evidence type="ECO:0000259" key="6">
    <source>
        <dbReference type="Pfam" id="PF23559"/>
    </source>
</evidence>
<dbReference type="Gene3D" id="1.10.10.10">
    <property type="entry name" value="Winged helix-like DNA-binding domain superfamily/Winged helix DNA-binding domain"/>
    <property type="match status" value="1"/>
</dbReference>
<organism evidence="8 9">
    <name type="scientific">Vicia faba</name>
    <name type="common">Broad bean</name>
    <name type="synonym">Faba vulgaris</name>
    <dbReference type="NCBI Taxonomy" id="3906"/>
    <lineage>
        <taxon>Eukaryota</taxon>
        <taxon>Viridiplantae</taxon>
        <taxon>Streptophyta</taxon>
        <taxon>Embryophyta</taxon>
        <taxon>Tracheophyta</taxon>
        <taxon>Spermatophyta</taxon>
        <taxon>Magnoliopsida</taxon>
        <taxon>eudicotyledons</taxon>
        <taxon>Gunneridae</taxon>
        <taxon>Pentapetalae</taxon>
        <taxon>rosids</taxon>
        <taxon>fabids</taxon>
        <taxon>Fabales</taxon>
        <taxon>Fabaceae</taxon>
        <taxon>Papilionoideae</taxon>
        <taxon>50 kb inversion clade</taxon>
        <taxon>NPAAA clade</taxon>
        <taxon>Hologalegina</taxon>
        <taxon>IRL clade</taxon>
        <taxon>Fabeae</taxon>
        <taxon>Vicia</taxon>
    </lineage>
</organism>
<dbReference type="CDD" id="cd14798">
    <property type="entry name" value="RX-CC_like"/>
    <property type="match status" value="1"/>
</dbReference>
<dbReference type="PANTHER" id="PTHR23155:SF1052">
    <property type="entry name" value="DISEASE RESISTANCE PROTEIN RPM1"/>
    <property type="match status" value="1"/>
</dbReference>
<evidence type="ECO:0000313" key="9">
    <source>
        <dbReference type="Proteomes" id="UP001157006"/>
    </source>
</evidence>
<evidence type="ECO:0000259" key="4">
    <source>
        <dbReference type="Pfam" id="PF00931"/>
    </source>
</evidence>
<dbReference type="InterPro" id="IPR041118">
    <property type="entry name" value="Rx_N"/>
</dbReference>
<feature type="domain" description="Disease resistance R13L4/SHOC-2-like LRR" evidence="7">
    <location>
        <begin position="528"/>
        <end position="840"/>
    </location>
</feature>
<dbReference type="Pfam" id="PF00931">
    <property type="entry name" value="NB-ARC"/>
    <property type="match status" value="1"/>
</dbReference>
<dbReference type="Gene3D" id="1.10.8.430">
    <property type="entry name" value="Helical domain of apoptotic protease-activating factors"/>
    <property type="match status" value="1"/>
</dbReference>
<dbReference type="InterPro" id="IPR058922">
    <property type="entry name" value="WHD_DRP"/>
</dbReference>
<dbReference type="EMBL" id="OX451737">
    <property type="protein sequence ID" value="CAI8595944.1"/>
    <property type="molecule type" value="Genomic_DNA"/>
</dbReference>
<keyword evidence="1" id="KW-0677">Repeat</keyword>
<keyword evidence="9" id="KW-1185">Reference proteome</keyword>
<dbReference type="Gene3D" id="1.20.5.4130">
    <property type="match status" value="1"/>
</dbReference>
<reference evidence="8 9" key="1">
    <citation type="submission" date="2023-01" db="EMBL/GenBank/DDBJ databases">
        <authorList>
            <person name="Kreplak J."/>
        </authorList>
    </citation>
    <scope>NUCLEOTIDE SEQUENCE [LARGE SCALE GENOMIC DNA]</scope>
</reference>
<accession>A0AAV0ZGE6</accession>
<dbReference type="Pfam" id="PF23559">
    <property type="entry name" value="WHD_DRP"/>
    <property type="match status" value="1"/>
</dbReference>
<dbReference type="GO" id="GO:0098542">
    <property type="term" value="P:defense response to other organism"/>
    <property type="evidence" value="ECO:0007669"/>
    <property type="project" value="TreeGrafter"/>
</dbReference>
<dbReference type="InterPro" id="IPR032675">
    <property type="entry name" value="LRR_dom_sf"/>
</dbReference>
<evidence type="ECO:0000256" key="1">
    <source>
        <dbReference type="ARBA" id="ARBA00022737"/>
    </source>
</evidence>
<keyword evidence="3" id="KW-0611">Plant defense</keyword>
<dbReference type="FunFam" id="1.10.10.10:FF:000322">
    <property type="entry name" value="Probable disease resistance protein At1g63360"/>
    <property type="match status" value="1"/>
</dbReference>
<dbReference type="Gene3D" id="3.80.10.10">
    <property type="entry name" value="Ribonuclease Inhibitor"/>
    <property type="match status" value="1"/>
</dbReference>
<dbReference type="Pfam" id="PF18052">
    <property type="entry name" value="Rx_N"/>
    <property type="match status" value="1"/>
</dbReference>
<dbReference type="Proteomes" id="UP001157006">
    <property type="component" value="Chromosome 2"/>
</dbReference>
<evidence type="ECO:0000259" key="5">
    <source>
        <dbReference type="Pfam" id="PF18052"/>
    </source>
</evidence>
<dbReference type="SUPFAM" id="SSF52540">
    <property type="entry name" value="P-loop containing nucleoside triphosphate hydrolases"/>
    <property type="match status" value="1"/>
</dbReference>
<dbReference type="Gene3D" id="3.40.50.300">
    <property type="entry name" value="P-loop containing nucleotide triphosphate hydrolases"/>
    <property type="match status" value="1"/>
</dbReference>
<evidence type="ECO:0000256" key="3">
    <source>
        <dbReference type="ARBA" id="ARBA00022821"/>
    </source>
</evidence>
<dbReference type="PRINTS" id="PR00364">
    <property type="entry name" value="DISEASERSIST"/>
</dbReference>